<feature type="transmembrane region" description="Helical" evidence="9">
    <location>
        <begin position="21"/>
        <end position="46"/>
    </location>
</feature>
<dbReference type="InterPro" id="IPR011701">
    <property type="entry name" value="MFS"/>
</dbReference>
<evidence type="ECO:0000313" key="11">
    <source>
        <dbReference type="EMBL" id="TQJ13219.1"/>
    </source>
</evidence>
<evidence type="ECO:0000256" key="9">
    <source>
        <dbReference type="SAM" id="Phobius"/>
    </source>
</evidence>
<dbReference type="NCBIfam" id="TIGR00711">
    <property type="entry name" value="efflux_EmrB"/>
    <property type="match status" value="1"/>
</dbReference>
<evidence type="ECO:0000256" key="7">
    <source>
        <dbReference type="ARBA" id="ARBA00023136"/>
    </source>
</evidence>
<evidence type="ECO:0000256" key="2">
    <source>
        <dbReference type="ARBA" id="ARBA00007520"/>
    </source>
</evidence>
<dbReference type="InterPro" id="IPR004638">
    <property type="entry name" value="EmrB-like"/>
</dbReference>
<evidence type="ECO:0000256" key="3">
    <source>
        <dbReference type="ARBA" id="ARBA00022448"/>
    </source>
</evidence>
<feature type="transmembrane region" description="Helical" evidence="9">
    <location>
        <begin position="58"/>
        <end position="77"/>
    </location>
</feature>
<organism evidence="11 12">
    <name type="scientific">Yimella lutea</name>
    <dbReference type="NCBI Taxonomy" id="587872"/>
    <lineage>
        <taxon>Bacteria</taxon>
        <taxon>Bacillati</taxon>
        <taxon>Actinomycetota</taxon>
        <taxon>Actinomycetes</taxon>
        <taxon>Micrococcales</taxon>
        <taxon>Dermacoccaceae</taxon>
        <taxon>Yimella</taxon>
    </lineage>
</organism>
<keyword evidence="7 9" id="KW-0472">Membrane</keyword>
<evidence type="ECO:0000259" key="10">
    <source>
        <dbReference type="PROSITE" id="PS50850"/>
    </source>
</evidence>
<feature type="transmembrane region" description="Helical" evidence="9">
    <location>
        <begin position="420"/>
        <end position="438"/>
    </location>
</feature>
<keyword evidence="5 9" id="KW-0812">Transmembrane</keyword>
<evidence type="ECO:0000313" key="12">
    <source>
        <dbReference type="Proteomes" id="UP000320806"/>
    </source>
</evidence>
<feature type="transmembrane region" description="Helical" evidence="9">
    <location>
        <begin position="283"/>
        <end position="308"/>
    </location>
</feature>
<evidence type="ECO:0000256" key="4">
    <source>
        <dbReference type="ARBA" id="ARBA00022475"/>
    </source>
</evidence>
<sequence>MTTAAAKPTATSDGDYTHSQILRILTGLLMGMFLAALDQTIVSTAIRTIGDELHGLSMQAWVTTAYLITSTIATPIYGKLGDLYGRKKLFLFAISVFIVGSFACAFADSMTQLAVFRAIQGVGAGGLFTLALAIIGDIVAPRERAKYTGYFMAVFATSSVLGPVIGGLFAQTSSIAGITGWRWVFLVNVPIGIAALLVVSRTLHLHHVRREARVDWWGAAALVVALVPLLTVAEQGREWGWGSGKALAAFAIGAVGVIAFCFIERSMGDDALIPLRIFRIRAVSVTVVASVIVGLAMFGAMMVLPLYMQIVHGASPMMSGLMMLPMVVGMMSMAMTSGIITSRTGIIRPFPIIGTAIATLAMVLLWTIDAGTNLAVVMAFMFLLGIGIGNCMQPLTLIVQNAVPPQEIGVATSAATFFRQLGGTLGVAIFLSILFSTVGEKISSAFKAELPAIQQAAKADPSLLQNPYNAGVLKGDTSIMARVQDDSSIISKMSDVVAHPFKVGFSDSISQIFIAAASVMLVGFLVTLLMPKVELRSQSASAAMRQQAAEGGASSADEAGDNFAGLEPGTAPAGTPPAVNAAACDIDATDSTIEDDADTAAKHAASGDVEVEAPSHTTPKHLAD</sequence>
<keyword evidence="4" id="KW-1003">Cell membrane</keyword>
<feature type="transmembrane region" description="Helical" evidence="9">
    <location>
        <begin position="374"/>
        <end position="399"/>
    </location>
</feature>
<feature type="transmembrane region" description="Helical" evidence="9">
    <location>
        <begin position="147"/>
        <end position="169"/>
    </location>
</feature>
<keyword evidence="6 9" id="KW-1133">Transmembrane helix</keyword>
<dbReference type="Pfam" id="PF07690">
    <property type="entry name" value="MFS_1"/>
    <property type="match status" value="1"/>
</dbReference>
<evidence type="ECO:0000256" key="6">
    <source>
        <dbReference type="ARBA" id="ARBA00022989"/>
    </source>
</evidence>
<dbReference type="Proteomes" id="UP000320806">
    <property type="component" value="Unassembled WGS sequence"/>
</dbReference>
<proteinExistence type="inferred from homology"/>
<dbReference type="EMBL" id="VFMO01000001">
    <property type="protein sequence ID" value="TQJ13219.1"/>
    <property type="molecule type" value="Genomic_DNA"/>
</dbReference>
<feature type="transmembrane region" description="Helical" evidence="9">
    <location>
        <begin position="89"/>
        <end position="108"/>
    </location>
</feature>
<dbReference type="InterPro" id="IPR020846">
    <property type="entry name" value="MFS_dom"/>
</dbReference>
<protein>
    <submittedName>
        <fullName evidence="11">EmrB/QacA subfamily drug resistance transporter</fullName>
    </submittedName>
</protein>
<feature type="domain" description="Major facilitator superfamily (MFS) profile" evidence="10">
    <location>
        <begin position="24"/>
        <end position="535"/>
    </location>
</feature>
<feature type="transmembrane region" description="Helical" evidence="9">
    <location>
        <begin position="214"/>
        <end position="233"/>
    </location>
</feature>
<feature type="compositionally biased region" description="Low complexity" evidence="8">
    <location>
        <begin position="568"/>
        <end position="583"/>
    </location>
</feature>
<feature type="transmembrane region" description="Helical" evidence="9">
    <location>
        <begin position="114"/>
        <end position="135"/>
    </location>
</feature>
<dbReference type="FunFam" id="1.20.1720.10:FF:000004">
    <property type="entry name" value="EmrB/QacA family drug resistance transporter"/>
    <property type="match status" value="1"/>
</dbReference>
<feature type="transmembrane region" description="Helical" evidence="9">
    <location>
        <begin position="346"/>
        <end position="368"/>
    </location>
</feature>
<comment type="caution">
    <text evidence="11">The sequence shown here is derived from an EMBL/GenBank/DDBJ whole genome shotgun (WGS) entry which is preliminary data.</text>
</comment>
<dbReference type="Gene3D" id="1.20.1250.20">
    <property type="entry name" value="MFS general substrate transporter like domains"/>
    <property type="match status" value="1"/>
</dbReference>
<accession>A0A542ED08</accession>
<feature type="compositionally biased region" description="Low complexity" evidence="8">
    <location>
        <begin position="546"/>
        <end position="557"/>
    </location>
</feature>
<keyword evidence="12" id="KW-1185">Reference proteome</keyword>
<dbReference type="PANTHER" id="PTHR23501">
    <property type="entry name" value="MAJOR FACILITATOR SUPERFAMILY"/>
    <property type="match status" value="1"/>
</dbReference>
<dbReference type="RefSeq" id="WP_129624347.1">
    <property type="nucleotide sequence ID" value="NZ_BAABCI010000015.1"/>
</dbReference>
<keyword evidence="3" id="KW-0813">Transport</keyword>
<name>A0A542ED08_9MICO</name>
<reference evidence="11 12" key="1">
    <citation type="submission" date="2019-06" db="EMBL/GenBank/DDBJ databases">
        <title>Sequencing the genomes of 1000 actinobacteria strains.</title>
        <authorList>
            <person name="Klenk H.-P."/>
        </authorList>
    </citation>
    <scope>NUCLEOTIDE SEQUENCE [LARGE SCALE GENOMIC DNA]</scope>
    <source>
        <strain evidence="11 12">DSM 19828</strain>
    </source>
</reference>
<dbReference type="AlphaFoldDB" id="A0A542ED08"/>
<dbReference type="Gene3D" id="1.20.1720.10">
    <property type="entry name" value="Multidrug resistance protein D"/>
    <property type="match status" value="1"/>
</dbReference>
<feature type="region of interest" description="Disordered" evidence="8">
    <location>
        <begin position="546"/>
        <end position="624"/>
    </location>
</feature>
<dbReference type="CDD" id="cd17502">
    <property type="entry name" value="MFS_Azr1_MDR_like"/>
    <property type="match status" value="1"/>
</dbReference>
<evidence type="ECO:0000256" key="8">
    <source>
        <dbReference type="SAM" id="MobiDB-lite"/>
    </source>
</evidence>
<dbReference type="InterPro" id="IPR036259">
    <property type="entry name" value="MFS_trans_sf"/>
</dbReference>
<comment type="similarity">
    <text evidence="2">Belongs to the major facilitator superfamily. TCR/Tet family.</text>
</comment>
<dbReference type="SUPFAM" id="SSF103473">
    <property type="entry name" value="MFS general substrate transporter"/>
    <property type="match status" value="1"/>
</dbReference>
<dbReference type="GO" id="GO:0022857">
    <property type="term" value="F:transmembrane transporter activity"/>
    <property type="evidence" value="ECO:0007669"/>
    <property type="project" value="InterPro"/>
</dbReference>
<evidence type="ECO:0000256" key="1">
    <source>
        <dbReference type="ARBA" id="ARBA00004651"/>
    </source>
</evidence>
<evidence type="ECO:0000256" key="5">
    <source>
        <dbReference type="ARBA" id="ARBA00022692"/>
    </source>
</evidence>
<dbReference type="OrthoDB" id="7375466at2"/>
<dbReference type="PROSITE" id="PS50850">
    <property type="entry name" value="MFS"/>
    <property type="match status" value="1"/>
</dbReference>
<dbReference type="GO" id="GO:0005886">
    <property type="term" value="C:plasma membrane"/>
    <property type="evidence" value="ECO:0007669"/>
    <property type="project" value="UniProtKB-SubCell"/>
</dbReference>
<feature type="transmembrane region" description="Helical" evidence="9">
    <location>
        <begin position="181"/>
        <end position="202"/>
    </location>
</feature>
<feature type="transmembrane region" description="Helical" evidence="9">
    <location>
        <begin position="245"/>
        <end position="263"/>
    </location>
</feature>
<feature type="transmembrane region" description="Helical" evidence="9">
    <location>
        <begin position="314"/>
        <end position="334"/>
    </location>
</feature>
<feature type="transmembrane region" description="Helical" evidence="9">
    <location>
        <begin position="509"/>
        <end position="530"/>
    </location>
</feature>
<dbReference type="PANTHER" id="PTHR23501:SF197">
    <property type="entry name" value="COMD"/>
    <property type="match status" value="1"/>
</dbReference>
<gene>
    <name evidence="11" type="ORF">FB459_0620</name>
</gene>
<comment type="subcellular location">
    <subcellularLocation>
        <location evidence="1">Cell membrane</location>
        <topology evidence="1">Multi-pass membrane protein</topology>
    </subcellularLocation>
</comment>